<dbReference type="PANTHER" id="PTHR12526">
    <property type="entry name" value="GLYCOSYLTRANSFERASE"/>
    <property type="match status" value="1"/>
</dbReference>
<dbReference type="RefSeq" id="WP_051266494.1">
    <property type="nucleotide sequence ID" value="NZ_PXVD01000008.1"/>
</dbReference>
<dbReference type="CDD" id="cd03801">
    <property type="entry name" value="GT4_PimA-like"/>
    <property type="match status" value="1"/>
</dbReference>
<gene>
    <name evidence="1" type="ORF">C7K25_06100</name>
</gene>
<evidence type="ECO:0000313" key="1">
    <source>
        <dbReference type="EMBL" id="MDJ1370939.1"/>
    </source>
</evidence>
<dbReference type="EMBL" id="PXVD01000008">
    <property type="protein sequence ID" value="MDJ1370939.1"/>
    <property type="molecule type" value="Genomic_DNA"/>
</dbReference>
<dbReference type="Proteomes" id="UP001170379">
    <property type="component" value="Unassembled WGS sequence"/>
</dbReference>
<name>A0ABT7C6Y3_9MICO</name>
<dbReference type="SUPFAM" id="SSF53756">
    <property type="entry name" value="UDP-Glycosyltransferase/glycogen phosphorylase"/>
    <property type="match status" value="1"/>
</dbReference>
<keyword evidence="2" id="KW-1185">Reference proteome</keyword>
<dbReference type="Pfam" id="PF13692">
    <property type="entry name" value="Glyco_trans_1_4"/>
    <property type="match status" value="1"/>
</dbReference>
<comment type="caution">
    <text evidence="1">The sequence shown here is derived from an EMBL/GenBank/DDBJ whole genome shotgun (WGS) entry which is preliminary data.</text>
</comment>
<accession>A0ABT7C6Y3</accession>
<protein>
    <submittedName>
        <fullName evidence="1">Glycosyl transferase</fullName>
    </submittedName>
</protein>
<evidence type="ECO:0000313" key="2">
    <source>
        <dbReference type="Proteomes" id="UP001170379"/>
    </source>
</evidence>
<reference evidence="1" key="1">
    <citation type="submission" date="2018-03" db="EMBL/GenBank/DDBJ databases">
        <authorList>
            <person name="Nunes O.C."/>
            <person name="Lopes A.R."/>
            <person name="Froufe H."/>
            <person name="Munoz-Merida A."/>
            <person name="Barroso C."/>
            <person name="Egas C."/>
        </authorList>
    </citation>
    <scope>NUCLEOTIDE SEQUENCE</scope>
    <source>
        <strain evidence="1">ON4</strain>
    </source>
</reference>
<sequence length="526" mass="59165">MSAKKKVNTGIRSARRLTIRAASAVAGKLPGGVKRLAKNVARKLPQDTVTKLRSSIREQPGSAPLIGESIKQGHLLPLAAAGSTYSQEEISTFLQYELAYLKEAYRQATERLDALKQPELFDGLDEESAHRVEEYLNSAGPIEPGQASHLVVVEMYPREGQEYGNGFVHRRVKLYQEAGAKVHVAVVSPRAEREIFEYDGVRVIAGQGHELAALLKQTRYTSISTHFMTEYVWSVLAPNLEGQTFYCYIHGFEARRWVRSLHNYRSGDVLERELAASIRRQQFWRNVIAHPNAPKKFIFVSNWWYEAAQEDLELRIPRQKVEIIHNLVDTGLFKYVEKSPEQRFKILWVRTANNFNYGSDIAVRVLKELRETPYWTQLEVKVIGDGRYFGEFEATFAEDENVEIERGFINQEEIARLHRQYGLFLVPTRLDTQGVSRDEAMASGLVPITNAVAAVPEFVGNDEAILAGPEDVQGMVSGIVGLLKHPDRFLQMSRAAASRVAGQSGPTQTVAKEIKLMGLAPETANQ</sequence>
<proteinExistence type="predicted"/>
<dbReference type="Gene3D" id="3.40.50.2000">
    <property type="entry name" value="Glycogen Phosphorylase B"/>
    <property type="match status" value="2"/>
</dbReference>
<reference evidence="1" key="2">
    <citation type="journal article" date="2022" name="Sci. Rep.">
        <title>In silico prediction of the enzymes involved in the degradation of the herbicide molinate by Gulosibacter molinativorax ON4T.</title>
        <authorList>
            <person name="Lopes A.R."/>
            <person name="Bunin E."/>
            <person name="Viana A.T."/>
            <person name="Froufe H."/>
            <person name="Munoz-Merida A."/>
            <person name="Pinho D."/>
            <person name="Figueiredo J."/>
            <person name="Barroso C."/>
            <person name="Vaz-Moreira I."/>
            <person name="Bellanger X."/>
            <person name="Egas C."/>
            <person name="Nunes O.C."/>
        </authorList>
    </citation>
    <scope>NUCLEOTIDE SEQUENCE</scope>
    <source>
        <strain evidence="1">ON4</strain>
    </source>
</reference>
<dbReference type="GO" id="GO:0016740">
    <property type="term" value="F:transferase activity"/>
    <property type="evidence" value="ECO:0007669"/>
    <property type="project" value="UniProtKB-KW"/>
</dbReference>
<keyword evidence="1" id="KW-0808">Transferase</keyword>
<organism evidence="1 2">
    <name type="scientific">Gulosibacter molinativorax</name>
    <dbReference type="NCBI Taxonomy" id="256821"/>
    <lineage>
        <taxon>Bacteria</taxon>
        <taxon>Bacillati</taxon>
        <taxon>Actinomycetota</taxon>
        <taxon>Actinomycetes</taxon>
        <taxon>Micrococcales</taxon>
        <taxon>Microbacteriaceae</taxon>
        <taxon>Gulosibacter</taxon>
    </lineage>
</organism>